<protein>
    <submittedName>
        <fullName evidence="24">Retrovirus-related Pol polyprotein from transposon TNT</fullName>
    </submittedName>
</protein>
<dbReference type="PANTHER" id="PTHR42648">
    <property type="entry name" value="TRANSPOSASE, PUTATIVE-RELATED"/>
    <property type="match status" value="1"/>
</dbReference>
<feature type="compositionally biased region" description="Basic and acidic residues" evidence="22">
    <location>
        <begin position="913"/>
        <end position="923"/>
    </location>
</feature>
<feature type="compositionally biased region" description="Polar residues" evidence="22">
    <location>
        <begin position="1214"/>
        <end position="1241"/>
    </location>
</feature>
<dbReference type="SUPFAM" id="SSF53098">
    <property type="entry name" value="Ribonuclease H-like"/>
    <property type="match status" value="1"/>
</dbReference>
<feature type="region of interest" description="Disordered" evidence="22">
    <location>
        <begin position="866"/>
        <end position="1064"/>
    </location>
</feature>
<feature type="compositionally biased region" description="Basic and acidic residues" evidence="22">
    <location>
        <begin position="1168"/>
        <end position="1179"/>
    </location>
</feature>
<dbReference type="PANTHER" id="PTHR42648:SF11">
    <property type="entry name" value="TRANSPOSON TY4-P GAG-POL POLYPROTEIN"/>
    <property type="match status" value="1"/>
</dbReference>
<dbReference type="Pfam" id="PF25597">
    <property type="entry name" value="SH3_retrovirus"/>
    <property type="match status" value="1"/>
</dbReference>
<evidence type="ECO:0000259" key="23">
    <source>
        <dbReference type="PROSITE" id="PS50994"/>
    </source>
</evidence>
<dbReference type="InterPro" id="IPR036397">
    <property type="entry name" value="RNaseH_sf"/>
</dbReference>
<feature type="compositionally biased region" description="Low complexity" evidence="22">
    <location>
        <begin position="999"/>
        <end position="1015"/>
    </location>
</feature>
<dbReference type="Pfam" id="PF22936">
    <property type="entry name" value="Pol_BBD"/>
    <property type="match status" value="1"/>
</dbReference>
<evidence type="ECO:0000256" key="22">
    <source>
        <dbReference type="SAM" id="MobiDB-lite"/>
    </source>
</evidence>
<dbReference type="EMBL" id="CM002801">
    <property type="protein sequence ID" value="KZN83379.1"/>
    <property type="molecule type" value="Genomic_DNA"/>
</dbReference>
<evidence type="ECO:0000256" key="14">
    <source>
        <dbReference type="ARBA" id="ARBA00022908"/>
    </source>
</evidence>
<evidence type="ECO:0000256" key="10">
    <source>
        <dbReference type="ARBA" id="ARBA00022801"/>
    </source>
</evidence>
<comment type="function">
    <text evidence="1">The aspartyl protease (PR) mediates the proteolytic cleavages of the Gag and Gag-Pol polyproteins after assembly of the VLP.</text>
</comment>
<keyword evidence="7" id="KW-0479">Metal-binding</keyword>
<dbReference type="GO" id="GO:0006310">
    <property type="term" value="P:DNA recombination"/>
    <property type="evidence" value="ECO:0007669"/>
    <property type="project" value="UniProtKB-KW"/>
</dbReference>
<feature type="region of interest" description="Disordered" evidence="22">
    <location>
        <begin position="1"/>
        <end position="45"/>
    </location>
</feature>
<keyword evidence="16" id="KW-0808">Transferase</keyword>
<reference evidence="24" key="1">
    <citation type="journal article" date="2014" name="Genome Announc.">
        <title>Complete sequencing and chromosome-scale genome assembly of the industrial progenitor strain P2niaD18 from the penicillin producer Penicillium chrysogenum.</title>
        <authorList>
            <person name="Specht T."/>
            <person name="Dahlmann T.A."/>
            <person name="Zadra I."/>
            <person name="Kurnsteiner H."/>
            <person name="Kuck U."/>
        </authorList>
    </citation>
    <scope>NUCLEOTIDE SEQUENCE [LARGE SCALE GENOMIC DNA]</scope>
    <source>
        <strain evidence="24">P2niaD18</strain>
    </source>
</reference>
<sequence length="1410" mass="159332">MTDSEDDNAGEGSSRSLPAPRTQTQPSSSTGAAKRPIRTQGTNLPEEKEIKLNKGIKLLLDGSNLARWKRQIENGLSMVRIDKVANYKLPRPQETDPEYDIWEYWSKIACGWIESLLDQEIITILEGGVEAFPRRADVMMREVETLVRGAEITDNVRRELIKFHKIRRSDFSSADAYITAYQTQYNQLGLHKVEPHPFGAMFIMLYDLEGELDSVKFTYQTMKDTIPESVTKDDFNSLCKKLIVEARDTPASSSTSTTANAARKTENQRGGRGRGRGGRGRGGGHNASSDTKTDTKTDGETSSFFKNGPAKGKTIDQWAEQQRNQQPQYVNGCECPHCGIEGHPAKTCYHLMEDLIFEGWKPVKNVWCYGIVKRSANNKKNEGKAGVARANSARSADEMWMLDSGASKTITGHREDFYEYTKYKAGETPYSYTNANGNVQFAMAYGKAPVQIKTSTGKVRTILVSAYHDPSTKDRLLSTNALEADHGIYHDPITSKLVRANREEVGLVKKVSGLPWIDGPLFHGVKSEAEDIKKENMKTEISTKVQKTHFYEPNSGSESDEDEDLDRVSKAVSTYEIHRRLGHVGKPHIKASLADAILLDEDDQVELYDFDCEACQLGKAKKRISRDKQRRVEKPGMKFHADTQTMNPPGPGGEKYWVPIVDDCTRYTEGPCFRTKDEIAEYMIKFCKRQKLLRGRYPAIWRIDGGSEFHKFQTWGESEGMIFELTPAYTPEPNGVAERMGGYINQIQRTMNMDAKLPDSLWPFRVNTAIYIHNRLVNPKTGKTPIITWQKDLGMGETKVNLKHLRPWGAIVFVYIPRETRVQSEKSGARAFRGHLIGYEGENGHIFKVWNPVTKEIVRSRDVTFPDKLDKNTGSDDDQKGGLAPTRKPAPKDPDSDNDDTGALYEEGGPQIEKGKQPFERPRIQPRLVPQVIITNRKPEPAIQGLTKPTIQQKQPSVGPNTPGRAWTMPPTPKVSTRIQEVEDTSPIRQPIFQKPAKRQPIQQAKQQSKQQATPHDTPQATQRPTLQPQARELIRKHMDQLSVEVSVLPPPPPQPRKQATKPLVLEVIPESPIHQSIERDDSEDAYKTFTHKPIKQAVSPQEERQVVSQQEERQVFSYREEETPIQRDLTPLAAVVKSPTLHLPGAFREDTPQQETPKPVLHTQQEISHEALSHREEEPSQSTFHQQQEEISQEPFQQQEEEISQPREEISRDVSTIETDQSMIQQDRQPSVVTISSDETIPQFIPRRSSRTRRSPERYGFPVNPLRPPRPNPPPKPKTKIIRVRPDVPQGNNSASEGSGQAQGAGQTETQDEQDTQRGRLAVSKVLAKQSTPFIYDGKPLHIKDVDIPQSYKQALKSKFADRWQAAMESQIDDLYAKDTFDIVRRPPGITPLPSQWVYDLKVTKDNEV</sequence>
<feature type="compositionally biased region" description="Basic and acidic residues" evidence="22">
    <location>
        <begin position="1102"/>
        <end position="1124"/>
    </location>
</feature>
<dbReference type="GO" id="GO:0006508">
    <property type="term" value="P:proteolysis"/>
    <property type="evidence" value="ECO:0007669"/>
    <property type="project" value="UniProtKB-KW"/>
</dbReference>
<keyword evidence="8" id="KW-0547">Nucleotide-binding</keyword>
<evidence type="ECO:0000256" key="21">
    <source>
        <dbReference type="ARBA" id="ARBA00049244"/>
    </source>
</evidence>
<dbReference type="GO" id="GO:0003723">
    <property type="term" value="F:RNA binding"/>
    <property type="evidence" value="ECO:0007669"/>
    <property type="project" value="UniProtKB-KW"/>
</dbReference>
<evidence type="ECO:0000256" key="3">
    <source>
        <dbReference type="ARBA" id="ARBA00022612"/>
    </source>
</evidence>
<evidence type="ECO:0000256" key="11">
    <source>
        <dbReference type="ARBA" id="ARBA00022840"/>
    </source>
</evidence>
<evidence type="ECO:0000256" key="2">
    <source>
        <dbReference type="ARBA" id="ARBA00022578"/>
    </source>
</evidence>
<evidence type="ECO:0000256" key="9">
    <source>
        <dbReference type="ARBA" id="ARBA00022759"/>
    </source>
</evidence>
<dbReference type="InterPro" id="IPR054722">
    <property type="entry name" value="PolX-like_BBD"/>
</dbReference>
<comment type="catalytic activity">
    <reaction evidence="20">
        <text>DNA(n) + a 2'-deoxyribonucleoside 5'-triphosphate = DNA(n+1) + diphosphate</text>
        <dbReference type="Rhea" id="RHEA:22508"/>
        <dbReference type="Rhea" id="RHEA-COMP:17339"/>
        <dbReference type="Rhea" id="RHEA-COMP:17340"/>
        <dbReference type="ChEBI" id="CHEBI:33019"/>
        <dbReference type="ChEBI" id="CHEBI:61560"/>
        <dbReference type="ChEBI" id="CHEBI:173112"/>
        <dbReference type="EC" id="2.7.7.49"/>
    </reaction>
</comment>
<dbReference type="GO" id="GO:0015074">
    <property type="term" value="P:DNA integration"/>
    <property type="evidence" value="ECO:0007669"/>
    <property type="project" value="UniProtKB-KW"/>
</dbReference>
<organism evidence="24">
    <name type="scientific">Penicillium chrysogenum</name>
    <name type="common">Penicillium notatum</name>
    <dbReference type="NCBI Taxonomy" id="5076"/>
    <lineage>
        <taxon>Eukaryota</taxon>
        <taxon>Fungi</taxon>
        <taxon>Dikarya</taxon>
        <taxon>Ascomycota</taxon>
        <taxon>Pezizomycotina</taxon>
        <taxon>Eurotiomycetes</taxon>
        <taxon>Eurotiomycetidae</taxon>
        <taxon>Eurotiales</taxon>
        <taxon>Aspergillaceae</taxon>
        <taxon>Penicillium</taxon>
        <taxon>Penicillium chrysogenum species complex</taxon>
    </lineage>
</organism>
<evidence type="ECO:0000256" key="15">
    <source>
        <dbReference type="ARBA" id="ARBA00022918"/>
    </source>
</evidence>
<feature type="compositionally biased region" description="Basic and acidic residues" evidence="22">
    <location>
        <begin position="866"/>
        <end position="880"/>
    </location>
</feature>
<keyword evidence="4" id="KW-0645">Protease</keyword>
<evidence type="ECO:0000256" key="18">
    <source>
        <dbReference type="ARBA" id="ARBA00023125"/>
    </source>
</evidence>
<feature type="compositionally biased region" description="Polar residues" evidence="22">
    <location>
        <begin position="11"/>
        <end position="31"/>
    </location>
</feature>
<keyword evidence="11" id="KW-0067">ATP-binding</keyword>
<evidence type="ECO:0000256" key="6">
    <source>
        <dbReference type="ARBA" id="ARBA00022722"/>
    </source>
</evidence>
<keyword evidence="9" id="KW-0255">Endonuclease</keyword>
<feature type="compositionally biased region" description="Polar residues" evidence="22">
    <location>
        <begin position="1017"/>
        <end position="1029"/>
    </location>
</feature>
<evidence type="ECO:0000256" key="17">
    <source>
        <dbReference type="ARBA" id="ARBA00023113"/>
    </source>
</evidence>
<keyword evidence="14" id="KW-0229">DNA integration</keyword>
<dbReference type="InterPro" id="IPR057670">
    <property type="entry name" value="SH3_retrovirus"/>
</dbReference>
<comment type="catalytic activity">
    <reaction evidence="21">
        <text>DNA(n) + a 2'-deoxyribonucleoside 5'-triphosphate = DNA(n+1) + diphosphate</text>
        <dbReference type="Rhea" id="RHEA:22508"/>
        <dbReference type="Rhea" id="RHEA-COMP:17339"/>
        <dbReference type="Rhea" id="RHEA-COMP:17340"/>
        <dbReference type="ChEBI" id="CHEBI:33019"/>
        <dbReference type="ChEBI" id="CHEBI:61560"/>
        <dbReference type="ChEBI" id="CHEBI:173112"/>
        <dbReference type="EC" id="2.7.7.7"/>
    </reaction>
</comment>
<dbReference type="GO" id="GO:0003677">
    <property type="term" value="F:DNA binding"/>
    <property type="evidence" value="ECO:0007669"/>
    <property type="project" value="UniProtKB-KW"/>
</dbReference>
<keyword evidence="6" id="KW-0540">Nuclease</keyword>
<dbReference type="GO" id="GO:0005634">
    <property type="term" value="C:nucleus"/>
    <property type="evidence" value="ECO:0007669"/>
    <property type="project" value="UniProtKB-ARBA"/>
</dbReference>
<keyword evidence="16" id="KW-0239">DNA-directed DNA polymerase</keyword>
<proteinExistence type="predicted"/>
<evidence type="ECO:0000256" key="19">
    <source>
        <dbReference type="ARBA" id="ARBA00023172"/>
    </source>
</evidence>
<dbReference type="InterPro" id="IPR039537">
    <property type="entry name" value="Retrotran_Ty1/copia-like"/>
</dbReference>
<keyword evidence="13" id="KW-0694">RNA-binding</keyword>
<keyword evidence="5" id="KW-0548">Nucleotidyltransferase</keyword>
<evidence type="ECO:0000256" key="12">
    <source>
        <dbReference type="ARBA" id="ARBA00022842"/>
    </source>
</evidence>
<keyword evidence="12" id="KW-0460">Magnesium</keyword>
<keyword evidence="10" id="KW-0378">Hydrolase</keyword>
<accession>A0A162BCR1</accession>
<dbReference type="GO" id="GO:0008233">
    <property type="term" value="F:peptidase activity"/>
    <property type="evidence" value="ECO:0007669"/>
    <property type="project" value="UniProtKB-KW"/>
</dbReference>
<dbReference type="GO" id="GO:0003887">
    <property type="term" value="F:DNA-directed DNA polymerase activity"/>
    <property type="evidence" value="ECO:0007669"/>
    <property type="project" value="UniProtKB-KW"/>
</dbReference>
<feature type="compositionally biased region" description="Low complexity" evidence="22">
    <location>
        <begin position="1295"/>
        <end position="1310"/>
    </location>
</feature>
<keyword evidence="17" id="KW-0917">Virion maturation</keyword>
<name>A0A162BCR1_PENCH</name>
<evidence type="ECO:0000256" key="1">
    <source>
        <dbReference type="ARBA" id="ARBA00002180"/>
    </source>
</evidence>
<evidence type="ECO:0000256" key="20">
    <source>
        <dbReference type="ARBA" id="ARBA00048173"/>
    </source>
</evidence>
<keyword evidence="19" id="KW-0233">DNA recombination</keyword>
<dbReference type="GO" id="GO:0005524">
    <property type="term" value="F:ATP binding"/>
    <property type="evidence" value="ECO:0007669"/>
    <property type="project" value="UniProtKB-KW"/>
</dbReference>
<keyword evidence="15" id="KW-0695">RNA-directed DNA polymerase</keyword>
<feature type="region of interest" description="Disordered" evidence="22">
    <location>
        <begin position="1092"/>
        <end position="1124"/>
    </location>
</feature>
<keyword evidence="18" id="KW-0238">DNA-binding</keyword>
<evidence type="ECO:0000256" key="7">
    <source>
        <dbReference type="ARBA" id="ARBA00022723"/>
    </source>
</evidence>
<dbReference type="InterPro" id="IPR012337">
    <property type="entry name" value="RNaseH-like_sf"/>
</dbReference>
<keyword evidence="3" id="KW-1188">Viral release from host cell</keyword>
<dbReference type="GO" id="GO:0046872">
    <property type="term" value="F:metal ion binding"/>
    <property type="evidence" value="ECO:0007669"/>
    <property type="project" value="UniProtKB-KW"/>
</dbReference>
<dbReference type="GO" id="GO:0032196">
    <property type="term" value="P:transposition"/>
    <property type="evidence" value="ECO:0007669"/>
    <property type="project" value="UniProtKB-KW"/>
</dbReference>
<evidence type="ECO:0000313" key="24">
    <source>
        <dbReference type="EMBL" id="KZN83379.1"/>
    </source>
</evidence>
<evidence type="ECO:0000256" key="16">
    <source>
        <dbReference type="ARBA" id="ARBA00022932"/>
    </source>
</evidence>
<feature type="compositionally biased region" description="Polar residues" evidence="22">
    <location>
        <begin position="947"/>
        <end position="960"/>
    </location>
</feature>
<dbReference type="GO" id="GO:0004519">
    <property type="term" value="F:endonuclease activity"/>
    <property type="evidence" value="ECO:0007669"/>
    <property type="project" value="UniProtKB-KW"/>
</dbReference>
<feature type="compositionally biased region" description="Low complexity" evidence="22">
    <location>
        <begin position="249"/>
        <end position="262"/>
    </location>
</feature>
<evidence type="ECO:0000256" key="4">
    <source>
        <dbReference type="ARBA" id="ARBA00022670"/>
    </source>
</evidence>
<feature type="domain" description="Integrase catalytic" evidence="23">
    <location>
        <begin position="631"/>
        <end position="793"/>
    </location>
</feature>
<evidence type="ECO:0000256" key="5">
    <source>
        <dbReference type="ARBA" id="ARBA00022695"/>
    </source>
</evidence>
<evidence type="ECO:0000256" key="8">
    <source>
        <dbReference type="ARBA" id="ARBA00022741"/>
    </source>
</evidence>
<feature type="compositionally biased region" description="Pro residues" evidence="22">
    <location>
        <begin position="1266"/>
        <end position="1277"/>
    </location>
</feature>
<dbReference type="Gene3D" id="3.30.420.10">
    <property type="entry name" value="Ribonuclease H-like superfamily/Ribonuclease H"/>
    <property type="match status" value="1"/>
</dbReference>
<keyword evidence="2" id="KW-0815">Transposition</keyword>
<dbReference type="InterPro" id="IPR001584">
    <property type="entry name" value="Integrase_cat-core"/>
</dbReference>
<dbReference type="Proteomes" id="UP000076449">
    <property type="component" value="Chromosome IV"/>
</dbReference>
<dbReference type="GO" id="GO:0003964">
    <property type="term" value="F:RNA-directed DNA polymerase activity"/>
    <property type="evidence" value="ECO:0007669"/>
    <property type="project" value="UniProtKB-KW"/>
</dbReference>
<dbReference type="PROSITE" id="PS50994">
    <property type="entry name" value="INTEGRASE"/>
    <property type="match status" value="1"/>
</dbReference>
<evidence type="ECO:0000256" key="13">
    <source>
        <dbReference type="ARBA" id="ARBA00022884"/>
    </source>
</evidence>
<gene>
    <name evidence="24" type="ORF">EN45_104740</name>
</gene>
<feature type="compositionally biased region" description="Polar residues" evidence="22">
    <location>
        <begin position="1181"/>
        <end position="1199"/>
    </location>
</feature>
<feature type="region of interest" description="Disordered" evidence="22">
    <location>
        <begin position="249"/>
        <end position="311"/>
    </location>
</feature>
<feature type="region of interest" description="Disordered" evidence="22">
    <location>
        <begin position="1144"/>
        <end position="1322"/>
    </location>
</feature>